<gene>
    <name evidence="6" type="primary">tcuA</name>
    <name evidence="6" type="ORF">IDM40_21100</name>
</gene>
<evidence type="ECO:0000256" key="1">
    <source>
        <dbReference type="ARBA" id="ARBA00001974"/>
    </source>
</evidence>
<dbReference type="InterPro" id="IPR036188">
    <property type="entry name" value="FAD/NAD-bd_sf"/>
</dbReference>
<proteinExistence type="predicted"/>
<dbReference type="InterPro" id="IPR050315">
    <property type="entry name" value="FAD-oxidoreductase_2"/>
</dbReference>
<evidence type="ECO:0000256" key="2">
    <source>
        <dbReference type="ARBA" id="ARBA00022630"/>
    </source>
</evidence>
<accession>A0ABR9PBG5</accession>
<dbReference type="SUPFAM" id="SSF51905">
    <property type="entry name" value="FAD/NAD(P)-binding domain"/>
    <property type="match status" value="1"/>
</dbReference>
<feature type="domain" description="FAD-dependent oxidoreductase 2 FAD-binding" evidence="5">
    <location>
        <begin position="14"/>
        <end position="481"/>
    </location>
</feature>
<dbReference type="InterPro" id="IPR003953">
    <property type="entry name" value="FAD-dep_OxRdtase_2_FAD-bd"/>
</dbReference>
<sequence length="499" mass="52630">MPANAAENPSVRYDVVVVGGGNAAFSAAHAARERGASVLVLEKGEEKEAGGNSYYTAGAFRLAHGGLDDLRSLLQDPDDPRLDRTRLPAYTADDFAADMDRVTGGNNDPRMTRVLVDDSADTIRWLTSKGLRWELLYQRQTYLDEGEWVFFGGLALGSEGGGKGLVAQHTDAARASGTEIRYGAEVVDLRRDGSAVTGVVVRDSDGTVEHIGAGAVVLAAGGFESSERMRRLHLGEGWERAIVRGTPLNTGEVLELAIGHGAAAHGDWSSCHSVQWDAGAPARGGDRELTNQLTRQSYPVGIVVNREGARFVDEGADFRNFTYAKYGREVLRQPGGVAFQLFDATTRPLLRTLEYDSTPITGEQADTLDELAERLGIDPDGLSRTVAEFNGSISGGDFNPAVKDGRAARVVPPKSHWASALEQPPFYGYAVACGITFTFGGLRIDPATAAVLDGDGVPVPGLHAAGEIVGGLFSGNYPGGSGLIAGSVFGRRAGAVAAG</sequence>
<evidence type="ECO:0000313" key="7">
    <source>
        <dbReference type="Proteomes" id="UP000806528"/>
    </source>
</evidence>
<dbReference type="EMBL" id="JADBGI010000021">
    <property type="protein sequence ID" value="MBE3001171.1"/>
    <property type="molecule type" value="Genomic_DNA"/>
</dbReference>
<dbReference type="Gene3D" id="3.90.700.10">
    <property type="entry name" value="Succinate dehydrogenase/fumarate reductase flavoprotein, catalytic domain"/>
    <property type="match status" value="1"/>
</dbReference>
<comment type="cofactor">
    <cofactor evidence="1">
        <name>FAD</name>
        <dbReference type="ChEBI" id="CHEBI:57692"/>
    </cofactor>
</comment>
<reference evidence="6 7" key="1">
    <citation type="submission" date="2020-09" db="EMBL/GenBank/DDBJ databases">
        <title>Diversity and distribution of actinomycetes associated with coral in the coast of Hainan.</title>
        <authorList>
            <person name="Li F."/>
        </authorList>
    </citation>
    <scope>NUCLEOTIDE SEQUENCE [LARGE SCALE GENOMIC DNA]</scope>
    <source>
        <strain evidence="6 7">HNM0947</strain>
    </source>
</reference>
<dbReference type="NCBIfam" id="NF006130">
    <property type="entry name" value="PRK08274.1"/>
    <property type="match status" value="1"/>
</dbReference>
<evidence type="ECO:0000256" key="3">
    <source>
        <dbReference type="ARBA" id="ARBA00022827"/>
    </source>
</evidence>
<dbReference type="InterPro" id="IPR027477">
    <property type="entry name" value="Succ_DH/fumarate_Rdtase_cat_sf"/>
</dbReference>
<name>A0ABR9PBG5_9ACTN</name>
<keyword evidence="3" id="KW-0274">FAD</keyword>
<keyword evidence="4" id="KW-0560">Oxidoreductase</keyword>
<comment type="caution">
    <text evidence="6">The sequence shown here is derived from an EMBL/GenBank/DDBJ whole genome shotgun (WGS) entry which is preliminary data.</text>
</comment>
<evidence type="ECO:0000313" key="6">
    <source>
        <dbReference type="EMBL" id="MBE3001171.1"/>
    </source>
</evidence>
<evidence type="ECO:0000259" key="5">
    <source>
        <dbReference type="Pfam" id="PF00890"/>
    </source>
</evidence>
<evidence type="ECO:0000256" key="4">
    <source>
        <dbReference type="ARBA" id="ARBA00023002"/>
    </source>
</evidence>
<protein>
    <submittedName>
        <fullName evidence="6">FAD-dependent tricarballylate dehydrogenase TcuA</fullName>
    </submittedName>
</protein>
<organism evidence="6 7">
    <name type="scientific">Nocardiopsis coralli</name>
    <dbReference type="NCBI Taxonomy" id="2772213"/>
    <lineage>
        <taxon>Bacteria</taxon>
        <taxon>Bacillati</taxon>
        <taxon>Actinomycetota</taxon>
        <taxon>Actinomycetes</taxon>
        <taxon>Streptosporangiales</taxon>
        <taxon>Nocardiopsidaceae</taxon>
        <taxon>Nocardiopsis</taxon>
    </lineage>
</organism>
<dbReference type="PANTHER" id="PTHR43400:SF7">
    <property type="entry name" value="FAD-DEPENDENT OXIDOREDUCTASE 2 FAD BINDING DOMAIN-CONTAINING PROTEIN"/>
    <property type="match status" value="1"/>
</dbReference>
<dbReference type="PRINTS" id="PR00411">
    <property type="entry name" value="PNDRDTASEI"/>
</dbReference>
<dbReference type="Pfam" id="PF00890">
    <property type="entry name" value="FAD_binding_2"/>
    <property type="match status" value="1"/>
</dbReference>
<dbReference type="RefSeq" id="WP_193123767.1">
    <property type="nucleotide sequence ID" value="NZ_JADBGI010000021.1"/>
</dbReference>
<dbReference type="Proteomes" id="UP000806528">
    <property type="component" value="Unassembled WGS sequence"/>
</dbReference>
<keyword evidence="7" id="KW-1185">Reference proteome</keyword>
<keyword evidence="2" id="KW-0285">Flavoprotein</keyword>
<dbReference type="SUPFAM" id="SSF56425">
    <property type="entry name" value="Succinate dehydrogenase/fumarate reductase flavoprotein, catalytic domain"/>
    <property type="match status" value="1"/>
</dbReference>
<dbReference type="Gene3D" id="3.50.50.60">
    <property type="entry name" value="FAD/NAD(P)-binding domain"/>
    <property type="match status" value="1"/>
</dbReference>
<dbReference type="PANTHER" id="PTHR43400">
    <property type="entry name" value="FUMARATE REDUCTASE"/>
    <property type="match status" value="1"/>
</dbReference>